<comment type="caution">
    <text evidence="1">The sequence shown here is derived from an EMBL/GenBank/DDBJ whole genome shotgun (WGS) entry which is preliminary data.</text>
</comment>
<accession>X6NSE9</accession>
<name>X6NSE9_RETFI</name>
<dbReference type="AlphaFoldDB" id="X6NSE9"/>
<organism evidence="1 2">
    <name type="scientific">Reticulomyxa filosa</name>
    <dbReference type="NCBI Taxonomy" id="46433"/>
    <lineage>
        <taxon>Eukaryota</taxon>
        <taxon>Sar</taxon>
        <taxon>Rhizaria</taxon>
        <taxon>Retaria</taxon>
        <taxon>Foraminifera</taxon>
        <taxon>Monothalamids</taxon>
        <taxon>Reticulomyxidae</taxon>
        <taxon>Reticulomyxa</taxon>
    </lineage>
</organism>
<evidence type="ECO:0000313" key="2">
    <source>
        <dbReference type="Proteomes" id="UP000023152"/>
    </source>
</evidence>
<feature type="non-terminal residue" evidence="1">
    <location>
        <position position="1"/>
    </location>
</feature>
<evidence type="ECO:0000313" key="1">
    <source>
        <dbReference type="EMBL" id="ETO28674.1"/>
    </source>
</evidence>
<dbReference type="PANTHER" id="PTHR47763">
    <property type="entry name" value="ALPHA-PROTEIN KINASE VWKA"/>
    <property type="match status" value="1"/>
</dbReference>
<keyword evidence="2" id="KW-1185">Reference proteome</keyword>
<dbReference type="InterPro" id="IPR052969">
    <property type="entry name" value="Thr-specific_kinase-like"/>
</dbReference>
<proteinExistence type="predicted"/>
<dbReference type="PANTHER" id="PTHR47763:SF4">
    <property type="entry name" value="ALPHA-PROTEIN KINASE VWKA"/>
    <property type="match status" value="1"/>
</dbReference>
<dbReference type="Proteomes" id="UP000023152">
    <property type="component" value="Unassembled WGS sequence"/>
</dbReference>
<protein>
    <submittedName>
        <fullName evidence="1">Uncharacterized protein</fullName>
    </submittedName>
</protein>
<gene>
    <name evidence="1" type="ORF">RFI_08455</name>
</gene>
<reference evidence="1 2" key="1">
    <citation type="journal article" date="2013" name="Curr. Biol.">
        <title>The Genome of the Foraminiferan Reticulomyxa filosa.</title>
        <authorList>
            <person name="Glockner G."/>
            <person name="Hulsmann N."/>
            <person name="Schleicher M."/>
            <person name="Noegel A.A."/>
            <person name="Eichinger L."/>
            <person name="Gallinger C."/>
            <person name="Pawlowski J."/>
            <person name="Sierra R."/>
            <person name="Euteneuer U."/>
            <person name="Pillet L."/>
            <person name="Moustafa A."/>
            <person name="Platzer M."/>
            <person name="Groth M."/>
            <person name="Szafranski K."/>
            <person name="Schliwa M."/>
        </authorList>
    </citation>
    <scope>NUCLEOTIDE SEQUENCE [LARGE SCALE GENOMIC DNA]</scope>
</reference>
<dbReference type="OrthoDB" id="301415at2759"/>
<sequence length="153" mass="17992">SNNNSKTHFRDYNDTSPFEILDFTEDIDALKIFMEKLRATGGGDQCSDVIGGLEKCAELRWASKIKVLGGKKWLQKRKFQQERGIKKKKGDAPPHNFMYHDGIGDKYPNDKRRDHNVVLRVLQKKENMRYYIAKLNSSLNKVLYEKKKRERER</sequence>
<dbReference type="EMBL" id="ASPP01006532">
    <property type="protein sequence ID" value="ETO28674.1"/>
    <property type="molecule type" value="Genomic_DNA"/>
</dbReference>